<evidence type="ECO:0000256" key="2">
    <source>
        <dbReference type="ARBA" id="ARBA00023277"/>
    </source>
</evidence>
<dbReference type="InterPro" id="IPR052046">
    <property type="entry name" value="GH57_Enzymes"/>
</dbReference>
<dbReference type="Gene3D" id="3.20.110.10">
    <property type="entry name" value="Glycoside hydrolase 38, N terminal domain"/>
    <property type="match status" value="1"/>
</dbReference>
<dbReference type="PANTHER" id="PTHR36306">
    <property type="entry name" value="ALPHA-AMYLASE-RELATED-RELATED"/>
    <property type="match status" value="1"/>
</dbReference>
<dbReference type="InterPro" id="IPR004300">
    <property type="entry name" value="Glyco_hydro_57_N"/>
</dbReference>
<organism evidence="6 7">
    <name type="scientific">Sulfuricella denitrificans (strain DSM 22764 / NBRC 105220 / skB26)</name>
    <dbReference type="NCBI Taxonomy" id="1163617"/>
    <lineage>
        <taxon>Bacteria</taxon>
        <taxon>Pseudomonadati</taxon>
        <taxon>Pseudomonadota</taxon>
        <taxon>Betaproteobacteria</taxon>
        <taxon>Nitrosomonadales</taxon>
        <taxon>Sulfuricellaceae</taxon>
        <taxon>Sulfuricella</taxon>
    </lineage>
</organism>
<evidence type="ECO:0000256" key="4">
    <source>
        <dbReference type="SAM" id="MobiDB-lite"/>
    </source>
</evidence>
<dbReference type="InterPro" id="IPR027291">
    <property type="entry name" value="Glyco_hydro_38_N_sf"/>
</dbReference>
<dbReference type="GO" id="GO:0005975">
    <property type="term" value="P:carbohydrate metabolic process"/>
    <property type="evidence" value="ECO:0007669"/>
    <property type="project" value="InterPro"/>
</dbReference>
<evidence type="ECO:0000256" key="3">
    <source>
        <dbReference type="RuleBase" id="RU361196"/>
    </source>
</evidence>
<dbReference type="PANTHER" id="PTHR36306:SF1">
    <property type="entry name" value="ALPHA-AMYLASE-RELATED"/>
    <property type="match status" value="1"/>
</dbReference>
<proteinExistence type="inferred from homology"/>
<dbReference type="Pfam" id="PF03065">
    <property type="entry name" value="Glyco_hydro_57"/>
    <property type="match status" value="1"/>
</dbReference>
<keyword evidence="2 3" id="KW-0119">Carbohydrate metabolism</keyword>
<gene>
    <name evidence="6" type="ORF">SCD_n01924</name>
</gene>
<name>S6AAE8_SULDS</name>
<evidence type="ECO:0000259" key="5">
    <source>
        <dbReference type="Pfam" id="PF03065"/>
    </source>
</evidence>
<dbReference type="SUPFAM" id="SSF88713">
    <property type="entry name" value="Glycoside hydrolase/deacetylase"/>
    <property type="match status" value="1"/>
</dbReference>
<feature type="region of interest" description="Disordered" evidence="4">
    <location>
        <begin position="569"/>
        <end position="588"/>
    </location>
</feature>
<feature type="domain" description="Glycoside hydrolase family 57 N-terminal" evidence="5">
    <location>
        <begin position="9"/>
        <end position="433"/>
    </location>
</feature>
<dbReference type="KEGG" id="sdr:SCD_n01924"/>
<evidence type="ECO:0000256" key="1">
    <source>
        <dbReference type="ARBA" id="ARBA00006821"/>
    </source>
</evidence>
<dbReference type="eggNOG" id="COG1449">
    <property type="taxonomic scope" value="Bacteria"/>
</dbReference>
<keyword evidence="6" id="KW-0378">Hydrolase</keyword>
<dbReference type="HOGENOM" id="CLU_005603_1_0_4"/>
<dbReference type="CDD" id="cd10796">
    <property type="entry name" value="GH57N_APU"/>
    <property type="match status" value="1"/>
</dbReference>
<evidence type="ECO:0000313" key="7">
    <source>
        <dbReference type="Proteomes" id="UP000015559"/>
    </source>
</evidence>
<dbReference type="RefSeq" id="WP_009204929.1">
    <property type="nucleotide sequence ID" value="NC_022357.1"/>
</dbReference>
<sequence>MTDKKLHLILCWHMHQPDYRNLTTGEYMLPWTYLHAMKDYSDMAYHLESHPQAKSVFNFVPVLLDQLEDYSRQFEEGKLRDPLLALLDEKDLNNLSSVRRGLIFDSCFRSNHTKMIDPYPAYKRLSDLYKHHELNGEASLDFLSGQYMADLLVWYHLVWCGESVRRGSELVVNLMAKGSHFTLADRRQLFDLIGKTIRGLIPRYRSLADSGQIEISTTPHYHPIVPLLIDFKVARESMPGVVLPEATCYPGGLKRASFHITSAIESHRDRFGVAPQGIWPAEGGVSQAAATVFAEHGCRWMASGESVLVNSLRGLDGNQPLPSRMDYLYRPYRLATGDHEIVSFFRDDRLSDKIGFEYAKWFGRDAVDNFIDELEEIWRHTPEGESPVVSVILDGENAWEYYPYNGYYFLSEMYDALESHPFIRSTTFKDYLDGCVESNGMQVQLPLGLVENASTTSPAMGKLPYLVAGSWVYGTFSTWIGEPAKNRAWDLLCTAKQNFDLVMGSGRLDKQEVELAHKQLADCEGSDWFWWFGDYNPQHSVESFDKLYRDNLANLYRLLKLPIPEQLGKPISHGGGSPEAGGAMRRAA</sequence>
<protein>
    <submittedName>
        <fullName evidence="6">Glycoside hydrolase family protein</fullName>
    </submittedName>
</protein>
<keyword evidence="7" id="KW-1185">Reference proteome</keyword>
<dbReference type="AlphaFoldDB" id="S6AAE8"/>
<evidence type="ECO:0000313" key="6">
    <source>
        <dbReference type="EMBL" id="BAN35735.1"/>
    </source>
</evidence>
<dbReference type="GO" id="GO:0016787">
    <property type="term" value="F:hydrolase activity"/>
    <property type="evidence" value="ECO:0007669"/>
    <property type="project" value="UniProtKB-KW"/>
</dbReference>
<dbReference type="Proteomes" id="UP000015559">
    <property type="component" value="Chromosome"/>
</dbReference>
<accession>S6AAE8</accession>
<comment type="similarity">
    <text evidence="1 3">Belongs to the glycosyl hydrolase 57 family.</text>
</comment>
<dbReference type="STRING" id="1163617.SCD_n01924"/>
<dbReference type="OrthoDB" id="9759321at2"/>
<dbReference type="InterPro" id="IPR011330">
    <property type="entry name" value="Glyco_hydro/deAcase_b/a-brl"/>
</dbReference>
<reference evidence="6 7" key="1">
    <citation type="journal article" date="2012" name="Appl. Environ. Microbiol.">
        <title>Draft genome sequence of a psychrotolerant sulfur-oxidizing bacterium, Sulfuricella denitrificans skB26, and proteomic insights into cold adaptation.</title>
        <authorList>
            <person name="Watanabe T."/>
            <person name="Kojima H."/>
            <person name="Fukui M."/>
        </authorList>
    </citation>
    <scope>NUCLEOTIDE SEQUENCE [LARGE SCALE GENOMIC DNA]</scope>
    <source>
        <strain evidence="7">skB26</strain>
    </source>
</reference>
<dbReference type="EMBL" id="AP013066">
    <property type="protein sequence ID" value="BAN35735.1"/>
    <property type="molecule type" value="Genomic_DNA"/>
</dbReference>